<evidence type="ECO:0000256" key="2">
    <source>
        <dbReference type="ARBA" id="ARBA00022801"/>
    </source>
</evidence>
<dbReference type="Pfam" id="PF00574">
    <property type="entry name" value="CLP_protease"/>
    <property type="match status" value="1"/>
</dbReference>
<name>A0A354M6D9_9BACT</name>
<evidence type="ECO:0000256" key="1">
    <source>
        <dbReference type="ARBA" id="ARBA00022670"/>
    </source>
</evidence>
<evidence type="ECO:0000256" key="3">
    <source>
        <dbReference type="ARBA" id="ARBA00022825"/>
    </source>
</evidence>
<sequence>MAGIVIMAASKVYMSENAYIMLHAPAGGCDGRGTAEDHLKIAETLKKMQTNFVKAVVSRTGQSEQTVTDWLKSETWFTAEEALNAGLIDGIVDRVAEGVKVFPKAEISLMGEQSVYSLYSAYLTEKTTKNQNFMNKKELIDRFGLTGVTENSTDAEIYAAIDAKLQAEREARTEAENALNSYLEAEIKAVLDSVKDKITAEQRTQFEAIGKKVGMEALRAAISPYRQKVTFSAMIDAAAGHGGQPQKSWDDYQNENPLVLDRMRKDDPEQFKALYKAKYGVEPNI</sequence>
<dbReference type="Proteomes" id="UP000262954">
    <property type="component" value="Unassembled WGS sequence"/>
</dbReference>
<dbReference type="PANTHER" id="PTHR10381">
    <property type="entry name" value="ATP-DEPENDENT CLP PROTEASE PROTEOLYTIC SUBUNIT"/>
    <property type="match status" value="1"/>
</dbReference>
<dbReference type="InterPro" id="IPR029045">
    <property type="entry name" value="ClpP/crotonase-like_dom_sf"/>
</dbReference>
<proteinExistence type="predicted"/>
<protein>
    <recommendedName>
        <fullName evidence="7">ATP-dependent Clp protease proteolytic subunit</fullName>
    </recommendedName>
</protein>
<dbReference type="InterPro" id="IPR023562">
    <property type="entry name" value="ClpP/TepA"/>
</dbReference>
<dbReference type="GO" id="GO:0006515">
    <property type="term" value="P:protein quality control for misfolded or incompletely synthesized proteins"/>
    <property type="evidence" value="ECO:0007669"/>
    <property type="project" value="TreeGrafter"/>
</dbReference>
<keyword evidence="4" id="KW-0175">Coiled coil</keyword>
<comment type="caution">
    <text evidence="5">The sequence shown here is derived from an EMBL/GenBank/DDBJ whole genome shotgun (WGS) entry which is preliminary data.</text>
</comment>
<evidence type="ECO:0000313" key="6">
    <source>
        <dbReference type="Proteomes" id="UP000262954"/>
    </source>
</evidence>
<reference evidence="5 6" key="1">
    <citation type="journal article" date="2018" name="Nat. Biotechnol.">
        <title>A standardized bacterial taxonomy based on genome phylogeny substantially revises the tree of life.</title>
        <authorList>
            <person name="Parks D.H."/>
            <person name="Chuvochina M."/>
            <person name="Waite D.W."/>
            <person name="Rinke C."/>
            <person name="Skarshewski A."/>
            <person name="Chaumeil P.A."/>
            <person name="Hugenholtz P."/>
        </authorList>
    </citation>
    <scope>NUCLEOTIDE SEQUENCE [LARGE SCALE GENOMIC DNA]</scope>
    <source>
        <strain evidence="5">UBA11482</strain>
    </source>
</reference>
<dbReference type="GO" id="GO:0009368">
    <property type="term" value="C:endopeptidase Clp complex"/>
    <property type="evidence" value="ECO:0007669"/>
    <property type="project" value="TreeGrafter"/>
</dbReference>
<dbReference type="AlphaFoldDB" id="A0A354M6D9"/>
<organism evidence="5 6">
    <name type="scientific">Coprobacter fastidiosus</name>
    <dbReference type="NCBI Taxonomy" id="1099853"/>
    <lineage>
        <taxon>Bacteria</taxon>
        <taxon>Pseudomonadati</taxon>
        <taxon>Bacteroidota</taxon>
        <taxon>Bacteroidia</taxon>
        <taxon>Bacteroidales</taxon>
        <taxon>Barnesiellaceae</taxon>
        <taxon>Coprobacter</taxon>
    </lineage>
</organism>
<keyword evidence="3" id="KW-0720">Serine protease</keyword>
<dbReference type="PANTHER" id="PTHR10381:SF70">
    <property type="entry name" value="ATP-DEPENDENT CLP PROTEASE PROTEOLYTIC SUBUNIT"/>
    <property type="match status" value="1"/>
</dbReference>
<gene>
    <name evidence="5" type="ORF">DDY73_13855</name>
</gene>
<dbReference type="Gene3D" id="3.90.226.10">
    <property type="entry name" value="2-enoyl-CoA Hydratase, Chain A, domain 1"/>
    <property type="match status" value="1"/>
</dbReference>
<accession>A0A354M6D9</accession>
<keyword evidence="2" id="KW-0378">Hydrolase</keyword>
<evidence type="ECO:0000313" key="5">
    <source>
        <dbReference type="EMBL" id="HBJ10078.1"/>
    </source>
</evidence>
<evidence type="ECO:0000256" key="4">
    <source>
        <dbReference type="SAM" id="Coils"/>
    </source>
</evidence>
<dbReference type="GO" id="GO:0051117">
    <property type="term" value="F:ATPase binding"/>
    <property type="evidence" value="ECO:0007669"/>
    <property type="project" value="TreeGrafter"/>
</dbReference>
<dbReference type="GO" id="GO:0004176">
    <property type="term" value="F:ATP-dependent peptidase activity"/>
    <property type="evidence" value="ECO:0007669"/>
    <property type="project" value="TreeGrafter"/>
</dbReference>
<feature type="coiled-coil region" evidence="4">
    <location>
        <begin position="158"/>
        <end position="185"/>
    </location>
</feature>
<evidence type="ECO:0008006" key="7">
    <source>
        <dbReference type="Google" id="ProtNLM"/>
    </source>
</evidence>
<dbReference type="SUPFAM" id="SSF52096">
    <property type="entry name" value="ClpP/crotonase"/>
    <property type="match status" value="1"/>
</dbReference>
<dbReference type="EMBL" id="DNWC01000171">
    <property type="protein sequence ID" value="HBJ10078.1"/>
    <property type="molecule type" value="Genomic_DNA"/>
</dbReference>
<dbReference type="GO" id="GO:0004252">
    <property type="term" value="F:serine-type endopeptidase activity"/>
    <property type="evidence" value="ECO:0007669"/>
    <property type="project" value="TreeGrafter"/>
</dbReference>
<keyword evidence="1" id="KW-0645">Protease</keyword>